<dbReference type="WBParaSite" id="JU765_v2.g5170.t1">
    <property type="protein sequence ID" value="JU765_v2.g5170.t1"/>
    <property type="gene ID" value="JU765_v2.g5170"/>
</dbReference>
<reference evidence="2" key="1">
    <citation type="submission" date="2022-11" db="UniProtKB">
        <authorList>
            <consortium name="WormBaseParasite"/>
        </authorList>
    </citation>
    <scope>IDENTIFICATION</scope>
</reference>
<organism evidence="1 2">
    <name type="scientific">Panagrolaimus sp. JU765</name>
    <dbReference type="NCBI Taxonomy" id="591449"/>
    <lineage>
        <taxon>Eukaryota</taxon>
        <taxon>Metazoa</taxon>
        <taxon>Ecdysozoa</taxon>
        <taxon>Nematoda</taxon>
        <taxon>Chromadorea</taxon>
        <taxon>Rhabditida</taxon>
        <taxon>Tylenchina</taxon>
        <taxon>Panagrolaimomorpha</taxon>
        <taxon>Panagrolaimoidea</taxon>
        <taxon>Panagrolaimidae</taxon>
        <taxon>Panagrolaimus</taxon>
    </lineage>
</organism>
<protein>
    <submittedName>
        <fullName evidence="2">Uncharacterized protein</fullName>
    </submittedName>
</protein>
<accession>A0AC34RBG7</accession>
<proteinExistence type="predicted"/>
<name>A0AC34RBG7_9BILA</name>
<evidence type="ECO:0000313" key="1">
    <source>
        <dbReference type="Proteomes" id="UP000887576"/>
    </source>
</evidence>
<sequence length="308" mass="36007">MPINLNEPTEIELENKPGIFTLMKPGYTLDGVFDPEHEDFIFCCHIHTRIKLFSAIVGLLRLVIILYYFMNIDLSALAIVYQVSGLVSSTALFLGVFFWKKFYKWLKLVMWYMFFQLFYDFGSLIYVIAFVIVAMNVETDPKSKVEFEAMAYLFSSLTISADLLINLVVIYTLYVEFKYLQGRIKNVYFVYYDPSTLAVLDLIFGLIAYSTLFLGIFFWKQFYKCLKIIMFYLFLWIFLYVGSLFYIIAYVIVAITTKTDPKIMEAKELGYLLSAIIVSFELFINLSTLYAIYVEFKYLQGRIKNGLT</sequence>
<evidence type="ECO:0000313" key="2">
    <source>
        <dbReference type="WBParaSite" id="JU765_v2.g5170.t1"/>
    </source>
</evidence>
<dbReference type="Proteomes" id="UP000887576">
    <property type="component" value="Unplaced"/>
</dbReference>